<evidence type="ECO:0000256" key="6">
    <source>
        <dbReference type="ARBA" id="ARBA00022833"/>
    </source>
</evidence>
<dbReference type="Pfam" id="PF02130">
    <property type="entry name" value="YbeY"/>
    <property type="match status" value="1"/>
</dbReference>
<evidence type="ECO:0000256" key="1">
    <source>
        <dbReference type="ARBA" id="ARBA00010875"/>
    </source>
</evidence>
<evidence type="ECO:0000313" key="10">
    <source>
        <dbReference type="Proteomes" id="UP000318081"/>
    </source>
</evidence>
<reference evidence="9 10" key="1">
    <citation type="submission" date="2019-02" db="EMBL/GenBank/DDBJ databases">
        <title>Deep-cultivation of Planctomycetes and their phenomic and genomic characterization uncovers novel biology.</title>
        <authorList>
            <person name="Wiegand S."/>
            <person name="Jogler M."/>
            <person name="Boedeker C."/>
            <person name="Pinto D."/>
            <person name="Vollmers J."/>
            <person name="Rivas-Marin E."/>
            <person name="Kohn T."/>
            <person name="Peeters S.H."/>
            <person name="Heuer A."/>
            <person name="Rast P."/>
            <person name="Oberbeckmann S."/>
            <person name="Bunk B."/>
            <person name="Jeske O."/>
            <person name="Meyerdierks A."/>
            <person name="Storesund J.E."/>
            <person name="Kallscheuer N."/>
            <person name="Luecker S."/>
            <person name="Lage O.M."/>
            <person name="Pohl T."/>
            <person name="Merkel B.J."/>
            <person name="Hornburger P."/>
            <person name="Mueller R.-W."/>
            <person name="Bruemmer F."/>
            <person name="Labrenz M."/>
            <person name="Spormann A.M."/>
            <person name="Op den Camp H."/>
            <person name="Overmann J."/>
            <person name="Amann R."/>
            <person name="Jetten M.S.M."/>
            <person name="Mascher T."/>
            <person name="Medema M.H."/>
            <person name="Devos D.P."/>
            <person name="Kaster A.-K."/>
            <person name="Ovreas L."/>
            <person name="Rohde M."/>
            <person name="Galperin M.Y."/>
            <person name="Jogler C."/>
        </authorList>
    </citation>
    <scope>NUCLEOTIDE SEQUENCE [LARGE SCALE GENOMIC DNA]</scope>
    <source>
        <strain evidence="9 10">TBK1r</strain>
    </source>
</reference>
<keyword evidence="6 7" id="KW-0862">Zinc</keyword>
<keyword evidence="3 7" id="KW-0479">Metal-binding</keyword>
<organism evidence="9 10">
    <name type="scientific">Stieleria magnilauensis</name>
    <dbReference type="NCBI Taxonomy" id="2527963"/>
    <lineage>
        <taxon>Bacteria</taxon>
        <taxon>Pseudomonadati</taxon>
        <taxon>Planctomycetota</taxon>
        <taxon>Planctomycetia</taxon>
        <taxon>Pirellulales</taxon>
        <taxon>Pirellulaceae</taxon>
        <taxon>Stieleria</taxon>
    </lineage>
</organism>
<dbReference type="HAMAP" id="MF_00009">
    <property type="entry name" value="Endoribonucl_YbeY"/>
    <property type="match status" value="1"/>
</dbReference>
<dbReference type="InterPro" id="IPR023091">
    <property type="entry name" value="MetalPrtase_cat_dom_sf_prd"/>
</dbReference>
<keyword evidence="5 7" id="KW-0378">Hydrolase</keyword>
<keyword evidence="7" id="KW-0698">rRNA processing</keyword>
<evidence type="ECO:0000256" key="5">
    <source>
        <dbReference type="ARBA" id="ARBA00022801"/>
    </source>
</evidence>
<feature type="region of interest" description="Disordered" evidence="8">
    <location>
        <begin position="1"/>
        <end position="56"/>
    </location>
</feature>
<keyword evidence="4 7" id="KW-0255">Endonuclease</keyword>
<feature type="binding site" evidence="7">
    <location>
        <position position="182"/>
    </location>
    <ligand>
        <name>Zn(2+)</name>
        <dbReference type="ChEBI" id="CHEBI:29105"/>
        <note>catalytic</note>
    </ligand>
</feature>
<name>A0ABX5XIF0_9BACT</name>
<feature type="binding site" evidence="7">
    <location>
        <position position="176"/>
    </location>
    <ligand>
        <name>Zn(2+)</name>
        <dbReference type="ChEBI" id="CHEBI:29105"/>
        <note>catalytic</note>
    </ligand>
</feature>
<keyword evidence="10" id="KW-1185">Reference proteome</keyword>
<dbReference type="PANTHER" id="PTHR46986">
    <property type="entry name" value="ENDORIBONUCLEASE YBEY, CHLOROPLASTIC"/>
    <property type="match status" value="1"/>
</dbReference>
<dbReference type="Gene3D" id="3.40.390.30">
    <property type="entry name" value="Metalloproteases ('zincins'), catalytic domain"/>
    <property type="match status" value="1"/>
</dbReference>
<comment type="similarity">
    <text evidence="1 7">Belongs to the endoribonuclease YbeY family.</text>
</comment>
<keyword evidence="2 7" id="KW-0540">Nuclease</keyword>
<feature type="binding site" evidence="7">
    <location>
        <position position="172"/>
    </location>
    <ligand>
        <name>Zn(2+)</name>
        <dbReference type="ChEBI" id="CHEBI:29105"/>
        <note>catalytic</note>
    </ligand>
</feature>
<dbReference type="NCBIfam" id="TIGR00043">
    <property type="entry name" value="rRNA maturation RNase YbeY"/>
    <property type="match status" value="1"/>
</dbReference>
<evidence type="ECO:0000256" key="3">
    <source>
        <dbReference type="ARBA" id="ARBA00022723"/>
    </source>
</evidence>
<comment type="cofactor">
    <cofactor evidence="7">
        <name>Zn(2+)</name>
        <dbReference type="ChEBI" id="CHEBI:29105"/>
    </cofactor>
    <text evidence="7">Binds 1 zinc ion.</text>
</comment>
<gene>
    <name evidence="7 9" type="primary">ybeY</name>
    <name evidence="9" type="ORF">TBK1r_04450</name>
</gene>
<dbReference type="SUPFAM" id="SSF55486">
    <property type="entry name" value="Metalloproteases ('zincins'), catalytic domain"/>
    <property type="match status" value="1"/>
</dbReference>
<keyword evidence="7" id="KW-0963">Cytoplasm</keyword>
<evidence type="ECO:0000256" key="8">
    <source>
        <dbReference type="SAM" id="MobiDB-lite"/>
    </source>
</evidence>
<comment type="subcellular location">
    <subcellularLocation>
        <location evidence="7">Cytoplasm</location>
    </subcellularLocation>
</comment>
<protein>
    <recommendedName>
        <fullName evidence="7">Endoribonuclease YbeY</fullName>
        <ecNumber evidence="7">3.1.-.-</ecNumber>
    </recommendedName>
</protein>
<evidence type="ECO:0000256" key="4">
    <source>
        <dbReference type="ARBA" id="ARBA00022759"/>
    </source>
</evidence>
<accession>A0ABX5XIF0</accession>
<dbReference type="InterPro" id="IPR002036">
    <property type="entry name" value="YbeY"/>
</dbReference>
<keyword evidence="7" id="KW-0690">Ribosome biogenesis</keyword>
<feature type="compositionally biased region" description="Polar residues" evidence="8">
    <location>
        <begin position="1"/>
        <end position="20"/>
    </location>
</feature>
<dbReference type="GO" id="GO:0016787">
    <property type="term" value="F:hydrolase activity"/>
    <property type="evidence" value="ECO:0007669"/>
    <property type="project" value="UniProtKB-KW"/>
</dbReference>
<sequence length="216" mass="23224">MSNTQANSPPETDSKSQSASPDLEEPEPFGANVRKVPTDQDDSSAPRDGATDSATDGAGVAVDVLWDVTVEAWQDRLGLSDDRIAEAVQAAAAVRGFQRGQIGVRITDDVTIHEINVRHLSHDYPTDVISFPYSDDPNHIEGELVASVETAQENAAEAGWEVANEVLLYVIHGVLHIGGMDDHQADERALMRDAEREVLAHLGIQVPAVAEGDQRG</sequence>
<dbReference type="EMBL" id="CP036432">
    <property type="protein sequence ID" value="QDV81527.1"/>
    <property type="molecule type" value="Genomic_DNA"/>
</dbReference>
<evidence type="ECO:0000256" key="2">
    <source>
        <dbReference type="ARBA" id="ARBA00022722"/>
    </source>
</evidence>
<dbReference type="RefSeq" id="WP_419580883.1">
    <property type="nucleotide sequence ID" value="NZ_CP036432.1"/>
</dbReference>
<evidence type="ECO:0000313" key="9">
    <source>
        <dbReference type="EMBL" id="QDV81527.1"/>
    </source>
</evidence>
<dbReference type="Proteomes" id="UP000318081">
    <property type="component" value="Chromosome"/>
</dbReference>
<evidence type="ECO:0000256" key="7">
    <source>
        <dbReference type="HAMAP-Rule" id="MF_00009"/>
    </source>
</evidence>
<comment type="function">
    <text evidence="7">Single strand-specific metallo-endoribonuclease involved in late-stage 70S ribosome quality control and in maturation of the 3' terminus of the 16S rRNA.</text>
</comment>
<proteinExistence type="inferred from homology"/>
<dbReference type="EC" id="3.1.-.-" evidence="7"/>
<dbReference type="PANTHER" id="PTHR46986:SF1">
    <property type="entry name" value="ENDORIBONUCLEASE YBEY, CHLOROPLASTIC"/>
    <property type="match status" value="1"/>
</dbReference>